<dbReference type="CTD" id="31251750"/>
<dbReference type="EMBL" id="JH712194">
    <property type="protein sequence ID" value="EJD74975.1"/>
    <property type="molecule type" value="Genomic_DNA"/>
</dbReference>
<protein>
    <submittedName>
        <fullName evidence="2">Uncharacterized protein</fullName>
    </submittedName>
</protein>
<gene>
    <name evidence="2" type="ORF">LOAG_17793</name>
</gene>
<feature type="compositionally biased region" description="Low complexity" evidence="1">
    <location>
        <begin position="59"/>
        <end position="69"/>
    </location>
</feature>
<dbReference type="OrthoDB" id="10656530at2759"/>
<feature type="compositionally biased region" description="Basic residues" evidence="1">
    <location>
        <begin position="42"/>
        <end position="54"/>
    </location>
</feature>
<dbReference type="KEGG" id="loa:LOAG_17793"/>
<evidence type="ECO:0000313" key="2">
    <source>
        <dbReference type="EMBL" id="EJD74975.1"/>
    </source>
</evidence>
<proteinExistence type="predicted"/>
<dbReference type="AlphaFoldDB" id="A0A1S0UHC2"/>
<dbReference type="RefSeq" id="XP_020305865.1">
    <property type="nucleotide sequence ID" value="XM_020450456.1"/>
</dbReference>
<reference evidence="2" key="1">
    <citation type="submission" date="2012-04" db="EMBL/GenBank/DDBJ databases">
        <title>The Genome Sequence of Loa loa.</title>
        <authorList>
            <consortium name="The Broad Institute Genome Sequencing Platform"/>
            <consortium name="Broad Institute Genome Sequencing Center for Infectious Disease"/>
            <person name="Nutman T.B."/>
            <person name="Fink D.L."/>
            <person name="Russ C."/>
            <person name="Young S."/>
            <person name="Zeng Q."/>
            <person name="Gargeya S."/>
            <person name="Alvarado L."/>
            <person name="Berlin A."/>
            <person name="Chapman S.B."/>
            <person name="Chen Z."/>
            <person name="Freedman E."/>
            <person name="Gellesch M."/>
            <person name="Goldberg J."/>
            <person name="Griggs A."/>
            <person name="Gujja S."/>
            <person name="Heilman E.R."/>
            <person name="Heiman D."/>
            <person name="Howarth C."/>
            <person name="Mehta T."/>
            <person name="Neiman D."/>
            <person name="Pearson M."/>
            <person name="Roberts A."/>
            <person name="Saif S."/>
            <person name="Shea T."/>
            <person name="Shenoy N."/>
            <person name="Sisk P."/>
            <person name="Stolte C."/>
            <person name="Sykes S."/>
            <person name="White J."/>
            <person name="Yandava C."/>
            <person name="Haas B."/>
            <person name="Henn M.R."/>
            <person name="Nusbaum C."/>
            <person name="Birren B."/>
        </authorList>
    </citation>
    <scope>NUCLEOTIDE SEQUENCE [LARGE SCALE GENOMIC DNA]</scope>
</reference>
<dbReference type="InParanoid" id="A0A1S0UHC2"/>
<accession>A0A1S0UHC2</accession>
<name>A0A1S0UHC2_LOALO</name>
<feature type="region of interest" description="Disordered" evidence="1">
    <location>
        <begin position="37"/>
        <end position="79"/>
    </location>
</feature>
<dbReference type="GeneID" id="31251750"/>
<evidence type="ECO:0000256" key="1">
    <source>
        <dbReference type="SAM" id="MobiDB-lite"/>
    </source>
</evidence>
<organism evidence="2">
    <name type="scientific">Loa loa</name>
    <name type="common">Eye worm</name>
    <name type="synonym">Filaria loa</name>
    <dbReference type="NCBI Taxonomy" id="7209"/>
    <lineage>
        <taxon>Eukaryota</taxon>
        <taxon>Metazoa</taxon>
        <taxon>Ecdysozoa</taxon>
        <taxon>Nematoda</taxon>
        <taxon>Chromadorea</taxon>
        <taxon>Rhabditida</taxon>
        <taxon>Spirurina</taxon>
        <taxon>Spiruromorpha</taxon>
        <taxon>Filarioidea</taxon>
        <taxon>Onchocercidae</taxon>
        <taxon>Loa</taxon>
    </lineage>
</organism>
<sequence length="156" mass="18541">METIISEANIIDHVTDEFQIIEILSMENKDQLNSLKSDWKQRRPYNSRKGKHRQTLPLSTNATNAASANHEQPKAQKDEQTLKQFRKGITKRNERYQVRWPWKRSGIKLSYNYGLCFGCLRNLIGLLQFYKREQHDEINQDRLRSDIIEVQPHMDQ</sequence>